<sequence>MRRSSTDSQQLFPRMAHERSPIDATFQKMPQEIYLANAVLQPRQVGRVQFADSTVSLASFAGRCSHHDAEVRSSLSDDGHQVYPHLPNELQANAPASSTLFPTLPSWPYNSHPFVSSPGDSSASADSHESSSYEQHYHQQHWQHDDMRLFESWRSRSRASNGTSAESDSRYSTLLGLRRGPAIDGTGATGHRRTATTRSRSSLAGLLSGKLSSASMTTPSRCGSMRGNEAAYVPPPSSFHRSMNKLRKPNPYADPAVAVAGRRAPVPDRPRSLTGKKGFSKSVDTFPAATVTRLSAADFSSAVALSPPTSVHGGDAAREPSSVDASQTSHLDLANMSSTDLARHLSLSQSMPHLKDIPQTRIKFSKKQETSQRTLVVVSPSVPGATYAPRAFPSRARTLSAAPPAIDNSLTPSVTTTVAPSKVCSQSASVKRAFTVATAHDRVSTGAVPSRKRSILDIFFRRGGKEHRQDDQDVQDGHMEGNGSEQDDDHDVHRGVRVKPVPRVRTRGSALDGATGLEAPADASALLSSTAMVDPSILSEQQQKMEVASQYPRASTTATEMVVSVSPTTSSPISPLSPATVCLDDDDLPPARPRPPRPNRYYNSRTPYDPSAPERHSAGTSLYRHQLTSLCELTGNSYYLVPRPRSEELSRLSTNLSHTSLVRVGSDNAHAPNGLHRHTFGGSSSSGASTPILSRANSEVHVAPQCAVSSEQRRGVEHSEGNCEVSETDTGQTIAGGRGVDLTHVLSSRSVVTPEVLSGSHAFAWLSDDPRTPKILPHSRPLSLHLQMTAALQSRDRASSDVSFNGHRAASDALGAAQRDAWSADQSDYRNEKSENDLLAAPSAPNDLSKMHRSELTSQIVQSTLKRRPPALSMSSVNDILPRTSAPGAFSRSASASTVSTLPNMATNFPMTPGALFPPGKTLSRQKSLVSTIGERPETEDEIHSRPLPEPPARSKSAVRDEDISMPTKRLTVRRRHIQNECFVAGDGHGCGYTPLASTFSDDDDGYNDQREDVPRKKFTLDDDDDRDGWDTAIIPSCSPFEPNYALTFVALPDRDMDLPPIPIDIIRNASLESAQSQSIDVVASSSLPTQPQPSVDHCRLSLGGSLPVPPASAASGFPTSSKTTCPNDRDSSTNMSTPSPYVESPSASDQSHSAPSRSTSHDHHHRQHSLWSRSQHVTAEFLDTEKHYLALLRLLLRPRCTQTPPPPLMRAYVQEIVAVSEGMIKIMDIPYTVAEQRVVSVEIVCAAFIAMQDSVEGAYTRWCGAVGTWFTGREPRPTRRLSKVLTPARASSEKELIRRVRLSLGKDSKQSEDNGDRVIVEEHDVPSSESSSAGHGHGHKSSCRRNMSSQLTPQRSSHSVQDDKRRNPTVRELAILPTQRVMRYVLLYRDLLANTPDSSPARPLVQQAVDISSRIAAKCDRAQENAVFFLRGR</sequence>
<accession>A0A0D7AK64</accession>
<reference evidence="3 4" key="1">
    <citation type="journal article" date="2015" name="Fungal Genet. Biol.">
        <title>Evolution of novel wood decay mechanisms in Agaricales revealed by the genome sequences of Fistulina hepatica and Cylindrobasidium torrendii.</title>
        <authorList>
            <person name="Floudas D."/>
            <person name="Held B.W."/>
            <person name="Riley R."/>
            <person name="Nagy L.G."/>
            <person name="Koehler G."/>
            <person name="Ransdell A.S."/>
            <person name="Younus H."/>
            <person name="Chow J."/>
            <person name="Chiniquy J."/>
            <person name="Lipzen A."/>
            <person name="Tritt A."/>
            <person name="Sun H."/>
            <person name="Haridas S."/>
            <person name="LaButti K."/>
            <person name="Ohm R.A."/>
            <person name="Kues U."/>
            <person name="Blanchette R.A."/>
            <person name="Grigoriev I.V."/>
            <person name="Minto R.E."/>
            <person name="Hibbett D.S."/>
        </authorList>
    </citation>
    <scope>NUCLEOTIDE SEQUENCE [LARGE SCALE GENOMIC DNA]</scope>
    <source>
        <strain evidence="3 4">ATCC 64428</strain>
    </source>
</reference>
<feature type="compositionally biased region" description="Basic and acidic residues" evidence="1">
    <location>
        <begin position="827"/>
        <end position="836"/>
    </location>
</feature>
<evidence type="ECO:0000259" key="2">
    <source>
        <dbReference type="PROSITE" id="PS50010"/>
    </source>
</evidence>
<dbReference type="Proteomes" id="UP000054144">
    <property type="component" value="Unassembled WGS sequence"/>
</dbReference>
<evidence type="ECO:0000256" key="1">
    <source>
        <dbReference type="SAM" id="MobiDB-lite"/>
    </source>
</evidence>
<gene>
    <name evidence="3" type="ORF">FISHEDRAFT_70219</name>
</gene>
<feature type="compositionally biased region" description="Basic and acidic residues" evidence="1">
    <location>
        <begin position="126"/>
        <end position="140"/>
    </location>
</feature>
<feature type="region of interest" description="Disordered" evidence="1">
    <location>
        <begin position="813"/>
        <end position="849"/>
    </location>
</feature>
<dbReference type="Gene3D" id="1.20.900.10">
    <property type="entry name" value="Dbl homology (DH) domain"/>
    <property type="match status" value="1"/>
</dbReference>
<feature type="region of interest" description="Disordered" evidence="1">
    <location>
        <begin position="307"/>
        <end position="327"/>
    </location>
</feature>
<feature type="compositionally biased region" description="Basic and acidic residues" evidence="1">
    <location>
        <begin position="711"/>
        <end position="721"/>
    </location>
</feature>
<dbReference type="GO" id="GO:0005085">
    <property type="term" value="F:guanyl-nucleotide exchange factor activity"/>
    <property type="evidence" value="ECO:0007669"/>
    <property type="project" value="InterPro"/>
</dbReference>
<dbReference type="InterPro" id="IPR035899">
    <property type="entry name" value="DBL_dom_sf"/>
</dbReference>
<dbReference type="Pfam" id="PF00621">
    <property type="entry name" value="RhoGEF"/>
    <property type="match status" value="1"/>
</dbReference>
<proteinExistence type="predicted"/>
<dbReference type="EMBL" id="KN881646">
    <property type="protein sequence ID" value="KIY51982.1"/>
    <property type="molecule type" value="Genomic_DNA"/>
</dbReference>
<name>A0A0D7AK64_9AGAR</name>
<feature type="region of interest" description="Disordered" evidence="1">
    <location>
        <begin position="1308"/>
        <end position="1370"/>
    </location>
</feature>
<feature type="region of interest" description="Disordered" evidence="1">
    <location>
        <begin position="932"/>
        <end position="965"/>
    </location>
</feature>
<evidence type="ECO:0000313" key="3">
    <source>
        <dbReference type="EMBL" id="KIY51982.1"/>
    </source>
</evidence>
<feature type="compositionally biased region" description="Low complexity" evidence="1">
    <location>
        <begin position="116"/>
        <end position="125"/>
    </location>
</feature>
<feature type="compositionally biased region" description="Basic and acidic residues" evidence="1">
    <location>
        <begin position="1308"/>
        <end position="1327"/>
    </location>
</feature>
<protein>
    <recommendedName>
        <fullName evidence="2">DH domain-containing protein</fullName>
    </recommendedName>
</protein>
<dbReference type="PROSITE" id="PS50010">
    <property type="entry name" value="DH_2"/>
    <property type="match status" value="1"/>
</dbReference>
<dbReference type="InterPro" id="IPR000219">
    <property type="entry name" value="DH_dom"/>
</dbReference>
<feature type="compositionally biased region" description="Polar residues" evidence="1">
    <location>
        <begin position="1345"/>
        <end position="1360"/>
    </location>
</feature>
<feature type="compositionally biased region" description="Polar residues" evidence="1">
    <location>
        <begin position="1083"/>
        <end position="1094"/>
    </location>
</feature>
<feature type="compositionally biased region" description="Basic and acidic residues" evidence="1">
    <location>
        <begin position="466"/>
        <end position="479"/>
    </location>
</feature>
<evidence type="ECO:0000313" key="4">
    <source>
        <dbReference type="Proteomes" id="UP000054144"/>
    </source>
</evidence>
<keyword evidence="4" id="KW-1185">Reference proteome</keyword>
<feature type="region of interest" description="Disordered" evidence="1">
    <location>
        <begin position="463"/>
        <end position="495"/>
    </location>
</feature>
<feature type="region of interest" description="Disordered" evidence="1">
    <location>
        <begin position="116"/>
        <end position="140"/>
    </location>
</feature>
<dbReference type="OrthoDB" id="660555at2759"/>
<organism evidence="3 4">
    <name type="scientific">Fistulina hepatica ATCC 64428</name>
    <dbReference type="NCBI Taxonomy" id="1128425"/>
    <lineage>
        <taxon>Eukaryota</taxon>
        <taxon>Fungi</taxon>
        <taxon>Dikarya</taxon>
        <taxon>Basidiomycota</taxon>
        <taxon>Agaricomycotina</taxon>
        <taxon>Agaricomycetes</taxon>
        <taxon>Agaricomycetidae</taxon>
        <taxon>Agaricales</taxon>
        <taxon>Fistulinaceae</taxon>
        <taxon>Fistulina</taxon>
    </lineage>
</organism>
<feature type="domain" description="DH" evidence="2">
    <location>
        <begin position="1174"/>
        <end position="1423"/>
    </location>
</feature>
<dbReference type="SUPFAM" id="SSF48065">
    <property type="entry name" value="DBL homology domain (DH-domain)"/>
    <property type="match status" value="1"/>
</dbReference>
<feature type="region of interest" description="Disordered" evidence="1">
    <location>
        <begin position="566"/>
        <end position="618"/>
    </location>
</feature>
<feature type="compositionally biased region" description="Low complexity" evidence="1">
    <location>
        <begin position="566"/>
        <end position="580"/>
    </location>
</feature>
<feature type="region of interest" description="Disordered" evidence="1">
    <location>
        <begin position="711"/>
        <end position="736"/>
    </location>
</feature>
<feature type="region of interest" description="Disordered" evidence="1">
    <location>
        <begin position="182"/>
        <end position="203"/>
    </location>
</feature>
<feature type="region of interest" description="Disordered" evidence="1">
    <location>
        <begin position="1083"/>
        <end position="1171"/>
    </location>
</feature>
<feature type="compositionally biased region" description="Polar residues" evidence="1">
    <location>
        <begin position="1118"/>
        <end position="1159"/>
    </location>
</feature>